<dbReference type="GeneID" id="54285663"/>
<gene>
    <name evidence="6" type="ORF">BU24DRAFT_423487</name>
</gene>
<evidence type="ECO:0008006" key="8">
    <source>
        <dbReference type="Google" id="ProtNLM"/>
    </source>
</evidence>
<dbReference type="Proteomes" id="UP000799778">
    <property type="component" value="Unassembled WGS sequence"/>
</dbReference>
<protein>
    <recommendedName>
        <fullName evidence="8">RTA1 domain protein</fullName>
    </recommendedName>
</protein>
<comment type="subcellular location">
    <subcellularLocation>
        <location evidence="1">Membrane</location>
        <topology evidence="1">Multi-pass membrane protein</topology>
    </subcellularLocation>
</comment>
<evidence type="ECO:0000256" key="1">
    <source>
        <dbReference type="ARBA" id="ARBA00004141"/>
    </source>
</evidence>
<accession>A0A6A5XP92</accession>
<organism evidence="6 7">
    <name type="scientific">Aaosphaeria arxii CBS 175.79</name>
    <dbReference type="NCBI Taxonomy" id="1450172"/>
    <lineage>
        <taxon>Eukaryota</taxon>
        <taxon>Fungi</taxon>
        <taxon>Dikarya</taxon>
        <taxon>Ascomycota</taxon>
        <taxon>Pezizomycotina</taxon>
        <taxon>Dothideomycetes</taxon>
        <taxon>Pleosporomycetidae</taxon>
        <taxon>Pleosporales</taxon>
        <taxon>Pleosporales incertae sedis</taxon>
        <taxon>Aaosphaeria</taxon>
    </lineage>
</organism>
<feature type="transmembrane region" description="Helical" evidence="5">
    <location>
        <begin position="105"/>
        <end position="124"/>
    </location>
</feature>
<evidence type="ECO:0000256" key="2">
    <source>
        <dbReference type="ARBA" id="ARBA00022692"/>
    </source>
</evidence>
<keyword evidence="7" id="KW-1185">Reference proteome</keyword>
<evidence type="ECO:0000313" key="6">
    <source>
        <dbReference type="EMBL" id="KAF2014581.1"/>
    </source>
</evidence>
<feature type="transmembrane region" description="Helical" evidence="5">
    <location>
        <begin position="136"/>
        <end position="160"/>
    </location>
</feature>
<reference evidence="6" key="1">
    <citation type="journal article" date="2020" name="Stud. Mycol.">
        <title>101 Dothideomycetes genomes: a test case for predicting lifestyles and emergence of pathogens.</title>
        <authorList>
            <person name="Haridas S."/>
            <person name="Albert R."/>
            <person name="Binder M."/>
            <person name="Bloem J."/>
            <person name="Labutti K."/>
            <person name="Salamov A."/>
            <person name="Andreopoulos B."/>
            <person name="Baker S."/>
            <person name="Barry K."/>
            <person name="Bills G."/>
            <person name="Bluhm B."/>
            <person name="Cannon C."/>
            <person name="Castanera R."/>
            <person name="Culley D."/>
            <person name="Daum C."/>
            <person name="Ezra D."/>
            <person name="Gonzalez J."/>
            <person name="Henrissat B."/>
            <person name="Kuo A."/>
            <person name="Liang C."/>
            <person name="Lipzen A."/>
            <person name="Lutzoni F."/>
            <person name="Magnuson J."/>
            <person name="Mondo S."/>
            <person name="Nolan M."/>
            <person name="Ohm R."/>
            <person name="Pangilinan J."/>
            <person name="Park H.-J."/>
            <person name="Ramirez L."/>
            <person name="Alfaro M."/>
            <person name="Sun H."/>
            <person name="Tritt A."/>
            <person name="Yoshinaga Y."/>
            <person name="Zwiers L.-H."/>
            <person name="Turgeon B."/>
            <person name="Goodwin S."/>
            <person name="Spatafora J."/>
            <person name="Crous P."/>
            <person name="Grigoriev I."/>
        </authorList>
    </citation>
    <scope>NUCLEOTIDE SEQUENCE</scope>
    <source>
        <strain evidence="6">CBS 175.79</strain>
    </source>
</reference>
<name>A0A6A5XP92_9PLEO</name>
<dbReference type="RefSeq" id="XP_033382920.1">
    <property type="nucleotide sequence ID" value="XM_033528266.1"/>
</dbReference>
<feature type="transmembrane region" description="Helical" evidence="5">
    <location>
        <begin position="21"/>
        <end position="41"/>
    </location>
</feature>
<evidence type="ECO:0000256" key="3">
    <source>
        <dbReference type="ARBA" id="ARBA00022989"/>
    </source>
</evidence>
<dbReference type="EMBL" id="ML978070">
    <property type="protein sequence ID" value="KAF2014581.1"/>
    <property type="molecule type" value="Genomic_DNA"/>
</dbReference>
<dbReference type="InterPro" id="IPR007568">
    <property type="entry name" value="RTA1"/>
</dbReference>
<dbReference type="OrthoDB" id="3358017at2759"/>
<evidence type="ECO:0000256" key="4">
    <source>
        <dbReference type="ARBA" id="ARBA00023136"/>
    </source>
</evidence>
<keyword evidence="3 5" id="KW-1133">Transmembrane helix</keyword>
<feature type="transmembrane region" description="Helical" evidence="5">
    <location>
        <begin position="189"/>
        <end position="209"/>
    </location>
</feature>
<keyword evidence="2 5" id="KW-0812">Transmembrane</keyword>
<sequence length="289" mass="33397">MFTAGFACRVYGSYHYDNIDVYVASQILILCAPPLLELANYHILGRIMYYIPYCAPLHPGRVLTTFGALSFFVEILNGVGVAWISRPDAKQSIIDIGHILMKASLFLQCIVIGLFCVIGAIFWRRCARAGVSKVKAVQIPMITLYTSMALIFIRCVYRLVEHFSISSAPTKRDEDFDPMDLSPIVRWEWYFYTFEAALMLSAIVLWNGAHPRLYLPEKYNVYLAQDGKTELLGPGWKEDRPWLVTFCDPFGWFWKPKKTEQRPFWEENDGSEPLVHKERQHLQQHNEMV</sequence>
<feature type="transmembrane region" description="Helical" evidence="5">
    <location>
        <begin position="62"/>
        <end position="85"/>
    </location>
</feature>
<evidence type="ECO:0000313" key="7">
    <source>
        <dbReference type="Proteomes" id="UP000799778"/>
    </source>
</evidence>
<dbReference type="PANTHER" id="PTHR31465">
    <property type="entry name" value="PROTEIN RTA1-RELATED"/>
    <property type="match status" value="1"/>
</dbReference>
<keyword evidence="4 5" id="KW-0472">Membrane</keyword>
<dbReference type="GO" id="GO:0016020">
    <property type="term" value="C:membrane"/>
    <property type="evidence" value="ECO:0007669"/>
    <property type="project" value="UniProtKB-SubCell"/>
</dbReference>
<evidence type="ECO:0000256" key="5">
    <source>
        <dbReference type="SAM" id="Phobius"/>
    </source>
</evidence>
<dbReference type="PANTHER" id="PTHR31465:SF34">
    <property type="entry name" value="DOMAIN PROTEIN, PUTATIVE (AFU_ORTHOLOGUE AFUA_3G00480)-RELATED"/>
    <property type="match status" value="1"/>
</dbReference>
<proteinExistence type="predicted"/>
<dbReference type="AlphaFoldDB" id="A0A6A5XP92"/>
<dbReference type="Pfam" id="PF04479">
    <property type="entry name" value="RTA1"/>
    <property type="match status" value="1"/>
</dbReference>